<dbReference type="AlphaFoldDB" id="A0AAN9KG97"/>
<organism evidence="1 2">
    <name type="scientific">Clitoria ternatea</name>
    <name type="common">Butterfly pea</name>
    <dbReference type="NCBI Taxonomy" id="43366"/>
    <lineage>
        <taxon>Eukaryota</taxon>
        <taxon>Viridiplantae</taxon>
        <taxon>Streptophyta</taxon>
        <taxon>Embryophyta</taxon>
        <taxon>Tracheophyta</taxon>
        <taxon>Spermatophyta</taxon>
        <taxon>Magnoliopsida</taxon>
        <taxon>eudicotyledons</taxon>
        <taxon>Gunneridae</taxon>
        <taxon>Pentapetalae</taxon>
        <taxon>rosids</taxon>
        <taxon>fabids</taxon>
        <taxon>Fabales</taxon>
        <taxon>Fabaceae</taxon>
        <taxon>Papilionoideae</taxon>
        <taxon>50 kb inversion clade</taxon>
        <taxon>NPAAA clade</taxon>
        <taxon>indigoferoid/millettioid clade</taxon>
        <taxon>Phaseoleae</taxon>
        <taxon>Clitoria</taxon>
    </lineage>
</organism>
<comment type="caution">
    <text evidence="1">The sequence shown here is derived from an EMBL/GenBank/DDBJ whole genome shotgun (WGS) entry which is preliminary data.</text>
</comment>
<name>A0AAN9KG97_CLITE</name>
<reference evidence="1 2" key="1">
    <citation type="submission" date="2024-01" db="EMBL/GenBank/DDBJ databases">
        <title>The genomes of 5 underutilized Papilionoideae crops provide insights into root nodulation and disease resistance.</title>
        <authorList>
            <person name="Yuan L."/>
        </authorList>
    </citation>
    <scope>NUCLEOTIDE SEQUENCE [LARGE SCALE GENOMIC DNA]</scope>
    <source>
        <strain evidence="1">LY-2023</strain>
        <tissue evidence="1">Leaf</tissue>
    </source>
</reference>
<proteinExistence type="predicted"/>
<sequence length="111" mass="12969">MKRNCYLDLRFRPSMNEPLNINKRVFAIRHNTPQYMFDVAEIQARVIIWLVSQEMNGGKGTATASSLSFLQSQLALLIHAPQVFSIKRSLRNFLQKRKKRTQKLHLQCNPQ</sequence>
<protein>
    <submittedName>
        <fullName evidence="1">Uncharacterized protein</fullName>
    </submittedName>
</protein>
<evidence type="ECO:0000313" key="2">
    <source>
        <dbReference type="Proteomes" id="UP001359559"/>
    </source>
</evidence>
<keyword evidence="2" id="KW-1185">Reference proteome</keyword>
<gene>
    <name evidence="1" type="ORF">RJT34_00037</name>
</gene>
<accession>A0AAN9KG97</accession>
<evidence type="ECO:0000313" key="1">
    <source>
        <dbReference type="EMBL" id="KAK7316514.1"/>
    </source>
</evidence>
<dbReference type="EMBL" id="JAYKXN010000001">
    <property type="protein sequence ID" value="KAK7316514.1"/>
    <property type="molecule type" value="Genomic_DNA"/>
</dbReference>
<dbReference type="Proteomes" id="UP001359559">
    <property type="component" value="Unassembled WGS sequence"/>
</dbReference>